<accession>A0ABR0K9D7</accession>
<dbReference type="Proteomes" id="UP001345013">
    <property type="component" value="Unassembled WGS sequence"/>
</dbReference>
<name>A0ABR0K9D7_9EURO</name>
<organism evidence="3 4">
    <name type="scientific">Lithohypha guttulata</name>
    <dbReference type="NCBI Taxonomy" id="1690604"/>
    <lineage>
        <taxon>Eukaryota</taxon>
        <taxon>Fungi</taxon>
        <taxon>Dikarya</taxon>
        <taxon>Ascomycota</taxon>
        <taxon>Pezizomycotina</taxon>
        <taxon>Eurotiomycetes</taxon>
        <taxon>Chaetothyriomycetidae</taxon>
        <taxon>Chaetothyriales</taxon>
        <taxon>Trichomeriaceae</taxon>
        <taxon>Lithohypha</taxon>
    </lineage>
</organism>
<keyword evidence="4" id="KW-1185">Reference proteome</keyword>
<gene>
    <name evidence="3" type="primary">PFA4</name>
    <name evidence="3" type="ORF">LTR24_005262</name>
</gene>
<reference evidence="3 4" key="1">
    <citation type="submission" date="2023-08" db="EMBL/GenBank/DDBJ databases">
        <title>Black Yeasts Isolated from many extreme environments.</title>
        <authorList>
            <person name="Coleine C."/>
            <person name="Stajich J.E."/>
            <person name="Selbmann L."/>
        </authorList>
    </citation>
    <scope>NUCLEOTIDE SEQUENCE [LARGE SCALE GENOMIC DNA]</scope>
    <source>
        <strain evidence="3 4">CCFEE 5885</strain>
    </source>
</reference>
<feature type="region of interest" description="Disordered" evidence="1">
    <location>
        <begin position="153"/>
        <end position="174"/>
    </location>
</feature>
<feature type="transmembrane region" description="Helical" evidence="2">
    <location>
        <begin position="40"/>
        <end position="64"/>
    </location>
</feature>
<feature type="region of interest" description="Disordered" evidence="1">
    <location>
        <begin position="208"/>
        <end position="263"/>
    </location>
</feature>
<evidence type="ECO:0000256" key="1">
    <source>
        <dbReference type="SAM" id="MobiDB-lite"/>
    </source>
</evidence>
<keyword evidence="2" id="KW-1133">Transmembrane helix</keyword>
<evidence type="ECO:0000313" key="3">
    <source>
        <dbReference type="EMBL" id="KAK5092339.1"/>
    </source>
</evidence>
<evidence type="ECO:0000256" key="2">
    <source>
        <dbReference type="SAM" id="Phobius"/>
    </source>
</evidence>
<protein>
    <submittedName>
        <fullName evidence="3">Palmitoyltransferase</fullName>
        <ecNumber evidence="3">2.3.1.225</ecNumber>
    </submittedName>
</protein>
<sequence length="294" mass="33884">MRFLFYAVVSMTYLEGLLYDRAAAVWQSRDLRYDLGPSVAQLITLFVLIIVNTLTLLLVGVTFFRALYALCCNVSTIESWEIERHEQLLRRSRVLGGFLDGPDGTRVRIMKQEFPYDIGVWRNICAGMGASNPFSWLLPFARTPSTDGLTFDTNGFEDPGTSWPPPDPDRMPRTQRGQEAMEAFTVQHLGLTNQEEVEAFRRRQEEDYRRRFGPEPVQRRKAFHKRYDSNASSNAEDGLEGYDEYSASGEEGWQDSDGNRLKDYGVDEDVEFYDEDDVPLAELLRRRQEKRSSD</sequence>
<keyword evidence="2" id="KW-0812">Transmembrane</keyword>
<dbReference type="EMBL" id="JAVRRG010000059">
    <property type="protein sequence ID" value="KAK5092339.1"/>
    <property type="molecule type" value="Genomic_DNA"/>
</dbReference>
<keyword evidence="2" id="KW-0472">Membrane</keyword>
<proteinExistence type="predicted"/>
<evidence type="ECO:0000313" key="4">
    <source>
        <dbReference type="Proteomes" id="UP001345013"/>
    </source>
</evidence>
<comment type="caution">
    <text evidence="3">The sequence shown here is derived from an EMBL/GenBank/DDBJ whole genome shotgun (WGS) entry which is preliminary data.</text>
</comment>
<dbReference type="EC" id="2.3.1.225" evidence="3"/>
<dbReference type="GO" id="GO:0019706">
    <property type="term" value="F:protein-cysteine S-palmitoyltransferase activity"/>
    <property type="evidence" value="ECO:0007669"/>
    <property type="project" value="UniProtKB-EC"/>
</dbReference>
<keyword evidence="3" id="KW-0808">Transferase</keyword>
<keyword evidence="3" id="KW-0012">Acyltransferase</keyword>